<proteinExistence type="predicted"/>
<dbReference type="EMBL" id="KD161379">
    <property type="protein sequence ID" value="EMS56208.1"/>
    <property type="molecule type" value="Genomic_DNA"/>
</dbReference>
<gene>
    <name evidence="3" type="ORF">TRIUR3_11327</name>
</gene>
<feature type="transmembrane region" description="Helical" evidence="2">
    <location>
        <begin position="12"/>
        <end position="40"/>
    </location>
</feature>
<feature type="region of interest" description="Disordered" evidence="1">
    <location>
        <begin position="118"/>
        <end position="146"/>
    </location>
</feature>
<evidence type="ECO:0000256" key="1">
    <source>
        <dbReference type="SAM" id="MobiDB-lite"/>
    </source>
</evidence>
<feature type="transmembrane region" description="Helical" evidence="2">
    <location>
        <begin position="68"/>
        <end position="89"/>
    </location>
</feature>
<dbReference type="STRING" id="4572.M7YZD8"/>
<keyword evidence="2" id="KW-1133">Transmembrane helix</keyword>
<keyword evidence="2" id="KW-0812">Transmembrane</keyword>
<reference evidence="3" key="1">
    <citation type="journal article" date="2013" name="Nature">
        <title>Draft genome of the wheat A-genome progenitor Triticum urartu.</title>
        <authorList>
            <person name="Ling H.Q."/>
            <person name="Zhao S."/>
            <person name="Liu D."/>
            <person name="Wang J."/>
            <person name="Sun H."/>
            <person name="Zhang C."/>
            <person name="Fan H."/>
            <person name="Li D."/>
            <person name="Dong L."/>
            <person name="Tao Y."/>
            <person name="Gao C."/>
            <person name="Wu H."/>
            <person name="Li Y."/>
            <person name="Cui Y."/>
            <person name="Guo X."/>
            <person name="Zheng S."/>
            <person name="Wang B."/>
            <person name="Yu K."/>
            <person name="Liang Q."/>
            <person name="Yang W."/>
            <person name="Lou X."/>
            <person name="Chen J."/>
            <person name="Feng M."/>
            <person name="Jian J."/>
            <person name="Zhang X."/>
            <person name="Luo G."/>
            <person name="Jiang Y."/>
            <person name="Liu J."/>
            <person name="Wang Z."/>
            <person name="Sha Y."/>
            <person name="Zhang B."/>
            <person name="Wu H."/>
            <person name="Tang D."/>
            <person name="Shen Q."/>
            <person name="Xue P."/>
            <person name="Zou S."/>
            <person name="Wang X."/>
            <person name="Liu X."/>
            <person name="Wang F."/>
            <person name="Yang Y."/>
            <person name="An X."/>
            <person name="Dong Z."/>
            <person name="Zhang K."/>
            <person name="Zhang X."/>
            <person name="Luo M.C."/>
            <person name="Dvorak J."/>
            <person name="Tong Y."/>
            <person name="Wang J."/>
            <person name="Yang H."/>
            <person name="Li Z."/>
            <person name="Wang D."/>
            <person name="Zhang A."/>
            <person name="Wang J."/>
        </authorList>
    </citation>
    <scope>NUCLEOTIDE SEQUENCE</scope>
</reference>
<dbReference type="OMA" id="YGAAMNR"/>
<name>M7YZD8_TRIUA</name>
<protein>
    <submittedName>
        <fullName evidence="3">Uncharacterized protein</fullName>
    </submittedName>
</protein>
<evidence type="ECO:0000256" key="2">
    <source>
        <dbReference type="SAM" id="Phobius"/>
    </source>
</evidence>
<evidence type="ECO:0000313" key="3">
    <source>
        <dbReference type="EMBL" id="EMS56208.1"/>
    </source>
</evidence>
<keyword evidence="2" id="KW-0472">Membrane</keyword>
<sequence length="146" mass="15177">MGRAQIRVVMVSVAVAALVLVAAILGSLTAAMTAVFLYAASRNVGGSNLPRRGRYHSMRGCRVFDRGVFSSASATSAFAAFVGITAYVYQETADTDESEVASPDVPLEQRPHFLPQQSYPAVGYPAAPPPPPPYGGYGAKAPAGTA</sequence>
<dbReference type="AlphaFoldDB" id="M7YZD8"/>
<dbReference type="eggNOG" id="ENOG502R4BC">
    <property type="taxonomic scope" value="Eukaryota"/>
</dbReference>
<organism evidence="3">
    <name type="scientific">Triticum urartu</name>
    <name type="common">Red wild einkorn</name>
    <name type="synonym">Crithodium urartu</name>
    <dbReference type="NCBI Taxonomy" id="4572"/>
    <lineage>
        <taxon>Eukaryota</taxon>
        <taxon>Viridiplantae</taxon>
        <taxon>Streptophyta</taxon>
        <taxon>Embryophyta</taxon>
        <taxon>Tracheophyta</taxon>
        <taxon>Spermatophyta</taxon>
        <taxon>Magnoliopsida</taxon>
        <taxon>Liliopsida</taxon>
        <taxon>Poales</taxon>
        <taxon>Poaceae</taxon>
        <taxon>BOP clade</taxon>
        <taxon>Pooideae</taxon>
        <taxon>Triticodae</taxon>
        <taxon>Triticeae</taxon>
        <taxon>Triticinae</taxon>
        <taxon>Triticum</taxon>
    </lineage>
</organism>
<accession>M7YZD8</accession>